<dbReference type="SUPFAM" id="SSF52540">
    <property type="entry name" value="P-loop containing nucleoside triphosphate hydrolases"/>
    <property type="match status" value="1"/>
</dbReference>
<sequence length="148" mass="15266">MGAYTLFATHHHDLTAVADDLSGARNLHFRAAREGDDVTFVHEVAEGAASASYGIEVAKQAGVPPGVVDRARDVVAERAANADVEDAIDIDTSASGGEDTPTDASATADGGSAEAGADVLGELADLNLAEMTPIEALTTLNRLQREIH</sequence>
<dbReference type="PANTHER" id="PTHR11361">
    <property type="entry name" value="DNA MISMATCH REPAIR PROTEIN MUTS FAMILY MEMBER"/>
    <property type="match status" value="1"/>
</dbReference>
<protein>
    <submittedName>
        <fullName evidence="6">DNA mismatch repair protein MutS</fullName>
    </submittedName>
</protein>
<dbReference type="AlphaFoldDB" id="U3AGL9"/>
<keyword evidence="7" id="KW-1185">Reference proteome</keyword>
<reference evidence="6 7" key="1">
    <citation type="submission" date="2013-09" db="EMBL/GenBank/DDBJ databases">
        <title>Whole genome sequencing of Halarchaeum acidiphilum strain MH1-52-1.</title>
        <authorList>
            <person name="Shimane Y."/>
            <person name="Minegishi H."/>
            <person name="Nishi S."/>
            <person name="Echigo A."/>
            <person name="Shuto A."/>
            <person name="Konishi M."/>
            <person name="Ito T."/>
            <person name="Ohkuma M."/>
            <person name="Ohta Y."/>
            <person name="Nagano Y."/>
            <person name="Tsubouchi T."/>
            <person name="Mori K."/>
            <person name="Usui K."/>
            <person name="Kamekura M."/>
            <person name="Usami R."/>
            <person name="Takaki Y."/>
            <person name="Hatada Y."/>
        </authorList>
    </citation>
    <scope>NUCLEOTIDE SEQUENCE [LARGE SCALE GENOMIC DNA]</scope>
    <source>
        <strain evidence="6 7">JCM 16109</strain>
    </source>
</reference>
<dbReference type="Gene3D" id="3.40.50.300">
    <property type="entry name" value="P-loop containing nucleotide triphosphate hydrolases"/>
    <property type="match status" value="1"/>
</dbReference>
<dbReference type="GO" id="GO:0140664">
    <property type="term" value="F:ATP-dependent DNA damage sensor activity"/>
    <property type="evidence" value="ECO:0007669"/>
    <property type="project" value="InterPro"/>
</dbReference>
<evidence type="ECO:0000313" key="7">
    <source>
        <dbReference type="Proteomes" id="UP000016986"/>
    </source>
</evidence>
<dbReference type="PANTHER" id="PTHR11361:SF34">
    <property type="entry name" value="DNA MISMATCH REPAIR PROTEIN MSH1, MITOCHONDRIAL"/>
    <property type="match status" value="1"/>
</dbReference>
<organism evidence="6 7">
    <name type="scientific">Halarchaeum acidiphilum MH1-52-1</name>
    <dbReference type="NCBI Taxonomy" id="1261545"/>
    <lineage>
        <taxon>Archaea</taxon>
        <taxon>Methanobacteriati</taxon>
        <taxon>Methanobacteriota</taxon>
        <taxon>Stenosarchaea group</taxon>
        <taxon>Halobacteria</taxon>
        <taxon>Halobacteriales</taxon>
        <taxon>Halobacteriaceae</taxon>
    </lineage>
</organism>
<dbReference type="InterPro" id="IPR045076">
    <property type="entry name" value="MutS"/>
</dbReference>
<dbReference type="InterPro" id="IPR027417">
    <property type="entry name" value="P-loop_NTPase"/>
</dbReference>
<evidence type="ECO:0000256" key="2">
    <source>
        <dbReference type="ARBA" id="ARBA00022840"/>
    </source>
</evidence>
<comment type="caution">
    <text evidence="6">The sequence shown here is derived from an EMBL/GenBank/DDBJ whole genome shotgun (WGS) entry which is preliminary data.</text>
</comment>
<dbReference type="Proteomes" id="UP000016986">
    <property type="component" value="Unassembled WGS sequence"/>
</dbReference>
<evidence type="ECO:0000256" key="4">
    <source>
        <dbReference type="SAM" id="MobiDB-lite"/>
    </source>
</evidence>
<evidence type="ECO:0000256" key="1">
    <source>
        <dbReference type="ARBA" id="ARBA00022741"/>
    </source>
</evidence>
<gene>
    <name evidence="6" type="ORF">MBEHAL_2703</name>
</gene>
<feature type="domain" description="DNA mismatch repair proteins mutS family" evidence="5">
    <location>
        <begin position="1"/>
        <end position="76"/>
    </location>
</feature>
<proteinExistence type="predicted"/>
<name>U3AGL9_9EURY</name>
<keyword evidence="2" id="KW-0067">ATP-binding</keyword>
<dbReference type="GO" id="GO:0030983">
    <property type="term" value="F:mismatched DNA binding"/>
    <property type="evidence" value="ECO:0007669"/>
    <property type="project" value="InterPro"/>
</dbReference>
<dbReference type="GO" id="GO:0006298">
    <property type="term" value="P:mismatch repair"/>
    <property type="evidence" value="ECO:0007669"/>
    <property type="project" value="InterPro"/>
</dbReference>
<dbReference type="EMBL" id="BATA01000156">
    <property type="protein sequence ID" value="GAD53943.1"/>
    <property type="molecule type" value="Genomic_DNA"/>
</dbReference>
<dbReference type="SMART" id="SM00534">
    <property type="entry name" value="MUTSac"/>
    <property type="match status" value="1"/>
</dbReference>
<dbReference type="GO" id="GO:0005524">
    <property type="term" value="F:ATP binding"/>
    <property type="evidence" value="ECO:0007669"/>
    <property type="project" value="UniProtKB-KW"/>
</dbReference>
<dbReference type="Pfam" id="PF00488">
    <property type="entry name" value="MutS_V"/>
    <property type="match status" value="1"/>
</dbReference>
<evidence type="ECO:0000313" key="6">
    <source>
        <dbReference type="EMBL" id="GAD53943.1"/>
    </source>
</evidence>
<dbReference type="eggNOG" id="arCOG02897">
    <property type="taxonomic scope" value="Archaea"/>
</dbReference>
<evidence type="ECO:0000259" key="5">
    <source>
        <dbReference type="SMART" id="SM00534"/>
    </source>
</evidence>
<feature type="region of interest" description="Disordered" evidence="4">
    <location>
        <begin position="86"/>
        <end position="113"/>
    </location>
</feature>
<dbReference type="InterPro" id="IPR000432">
    <property type="entry name" value="DNA_mismatch_repair_MutS_C"/>
</dbReference>
<keyword evidence="3" id="KW-0238">DNA-binding</keyword>
<evidence type="ECO:0000256" key="3">
    <source>
        <dbReference type="ARBA" id="ARBA00023125"/>
    </source>
</evidence>
<accession>U3AGL9</accession>
<keyword evidence="1" id="KW-0547">Nucleotide-binding</keyword>